<feature type="transmembrane region" description="Helical" evidence="8">
    <location>
        <begin position="6"/>
        <end position="26"/>
    </location>
</feature>
<feature type="transmembrane region" description="Helical" evidence="8">
    <location>
        <begin position="84"/>
        <end position="105"/>
    </location>
</feature>
<proteinExistence type="inferred from homology"/>
<feature type="transmembrane region" description="Helical" evidence="8">
    <location>
        <begin position="46"/>
        <end position="64"/>
    </location>
</feature>
<feature type="transmembrane region" description="Helical" evidence="8">
    <location>
        <begin position="319"/>
        <end position="342"/>
    </location>
</feature>
<comment type="similarity">
    <text evidence="2 7">Belongs to the membrane-bound acyltransferase family.</text>
</comment>
<dbReference type="InterPro" id="IPR024194">
    <property type="entry name" value="Ac/AlaTfrase_AlgI/DltB"/>
</dbReference>
<dbReference type="Pfam" id="PF03062">
    <property type="entry name" value="MBOAT"/>
    <property type="match status" value="1"/>
</dbReference>
<dbReference type="InterPro" id="IPR051085">
    <property type="entry name" value="MB_O-acyltransferase"/>
</dbReference>
<keyword evidence="5 8" id="KW-1133">Transmembrane helix</keyword>
<evidence type="ECO:0000313" key="9">
    <source>
        <dbReference type="EMBL" id="EQK43945.1"/>
    </source>
</evidence>
<evidence type="ECO:0000256" key="5">
    <source>
        <dbReference type="ARBA" id="ARBA00022989"/>
    </source>
</evidence>
<dbReference type="PANTHER" id="PTHR13285">
    <property type="entry name" value="ACYLTRANSFERASE"/>
    <property type="match status" value="1"/>
</dbReference>
<keyword evidence="6 7" id="KW-0472">Membrane</keyword>
<evidence type="ECO:0000256" key="4">
    <source>
        <dbReference type="ARBA" id="ARBA00022692"/>
    </source>
</evidence>
<sequence>MVFNSFQFIVFFPIVTLIYFIIPSKLKWIWLLITSYYFYMSWDPRFAILILISTVITYFSGILIEKANCIENVDKRKKNKKICVGLSFTLNLGILVFFKYFNFILDNINFVLEKINISMIVPQFDVLLPVGISFYTFQALSYTMDVYRGDVEVEHNLGKYALFVSFFPQLVAGPIERSRTLLNQFNKDYSFDYERVKNGLQLMIWGMFQKMVIADRLAIIVNNVFNNYKQYNGLEIIIAVVLFAIQIYCDFSSYSDIAIGSAQVLGFKLMKNFDTPYFSQSIAEFWRRWHISLGTWFKDYLYIPLGGNRKGKLKNYRNIMIVFLASGLWHGASWNFVIWGFLHGIYQVIGKIMKPFRDRAVEILSIDRSSFGHRLYKVIVTFILVDFAWIFFRAPTLRDSMGIIKKMFYFDPWILIDGSIYNLGLDQNEIKIVIISLLILFLVGLMKRSFNIREKINRQGILFRWIIYYVAIFSILILGVYGPGFSAQQFIYFQF</sequence>
<comment type="caution">
    <text evidence="9">The sequence shown here is derived from an EMBL/GenBank/DDBJ whole genome shotgun (WGS) entry which is preliminary data.</text>
</comment>
<evidence type="ECO:0000256" key="6">
    <source>
        <dbReference type="ARBA" id="ARBA00023136"/>
    </source>
</evidence>
<organism evidence="9 10">
    <name type="scientific">Paraclostridium bifermentans ATCC 638 = DSM 14991</name>
    <dbReference type="NCBI Taxonomy" id="1233171"/>
    <lineage>
        <taxon>Bacteria</taxon>
        <taxon>Bacillati</taxon>
        <taxon>Bacillota</taxon>
        <taxon>Clostridia</taxon>
        <taxon>Peptostreptococcales</taxon>
        <taxon>Peptostreptococcaceae</taxon>
        <taxon>Paraclostridium</taxon>
    </lineage>
</organism>
<keyword evidence="7 9" id="KW-0808">Transferase</keyword>
<dbReference type="PANTHER" id="PTHR13285:SF18">
    <property type="entry name" value="PROTEIN-CYSTEINE N-PALMITOYLTRANSFERASE RASP"/>
    <property type="match status" value="1"/>
</dbReference>
<dbReference type="GO" id="GO:0005886">
    <property type="term" value="C:plasma membrane"/>
    <property type="evidence" value="ECO:0007669"/>
    <property type="project" value="UniProtKB-SubCell"/>
</dbReference>
<dbReference type="PIRSF" id="PIRSF016636">
    <property type="entry name" value="AlgI_DltB"/>
    <property type="match status" value="1"/>
</dbReference>
<accession>T4VS52</accession>
<dbReference type="GO" id="GO:0042121">
    <property type="term" value="P:alginic acid biosynthetic process"/>
    <property type="evidence" value="ECO:0007669"/>
    <property type="project" value="InterPro"/>
</dbReference>
<feature type="transmembrane region" description="Helical" evidence="8">
    <location>
        <begin position="430"/>
        <end position="450"/>
    </location>
</feature>
<dbReference type="InterPro" id="IPR004299">
    <property type="entry name" value="MBOAT_fam"/>
</dbReference>
<dbReference type="PATRIC" id="fig|1233171.3.peg.2778"/>
<dbReference type="InterPro" id="IPR028362">
    <property type="entry name" value="AlgI"/>
</dbReference>
<dbReference type="PIRSF" id="PIRSF500217">
    <property type="entry name" value="AlgI"/>
    <property type="match status" value="1"/>
</dbReference>
<evidence type="ECO:0000256" key="8">
    <source>
        <dbReference type="SAM" id="Phobius"/>
    </source>
</evidence>
<evidence type="ECO:0000256" key="3">
    <source>
        <dbReference type="ARBA" id="ARBA00022475"/>
    </source>
</evidence>
<comment type="subcellular location">
    <subcellularLocation>
        <location evidence="1">Cell membrane</location>
        <topology evidence="1">Multi-pass membrane protein</topology>
    </subcellularLocation>
</comment>
<evidence type="ECO:0000313" key="10">
    <source>
        <dbReference type="Proteomes" id="UP000015688"/>
    </source>
</evidence>
<evidence type="ECO:0000256" key="7">
    <source>
        <dbReference type="PIRNR" id="PIRNR016636"/>
    </source>
</evidence>
<dbReference type="EMBL" id="AVNC01000015">
    <property type="protein sequence ID" value="EQK43945.1"/>
    <property type="molecule type" value="Genomic_DNA"/>
</dbReference>
<dbReference type="GO" id="GO:0016746">
    <property type="term" value="F:acyltransferase activity"/>
    <property type="evidence" value="ECO:0007669"/>
    <property type="project" value="UniProtKB-KW"/>
</dbReference>
<feature type="transmembrane region" description="Helical" evidence="8">
    <location>
        <begin position="462"/>
        <end position="482"/>
    </location>
</feature>
<reference evidence="9 10" key="1">
    <citation type="submission" date="2013-06" db="EMBL/GenBank/DDBJ databases">
        <authorList>
            <person name="Walk S."/>
            <person name="Aronoff D."/>
            <person name="Young V.Y."/>
            <person name="Marsh J."/>
            <person name="Harrison L."/>
            <person name="Daugherty S.C."/>
            <person name="Shefchek K.A."/>
            <person name="Hine E.E."/>
            <person name="Tallon L.J."/>
            <person name="Sadzewicz L.K."/>
            <person name="Rasko D.A."/>
        </authorList>
    </citation>
    <scope>NUCLEOTIDE SEQUENCE [LARGE SCALE GENOMIC DNA]</scope>
    <source>
        <strain evidence="9 10">ATCC 638</strain>
    </source>
</reference>
<evidence type="ECO:0000256" key="2">
    <source>
        <dbReference type="ARBA" id="ARBA00010323"/>
    </source>
</evidence>
<name>T4VS52_PARBF</name>
<dbReference type="AlphaFoldDB" id="T4VS52"/>
<keyword evidence="4 8" id="KW-0812">Transmembrane</keyword>
<feature type="transmembrane region" description="Helical" evidence="8">
    <location>
        <begin position="117"/>
        <end position="137"/>
    </location>
</feature>
<gene>
    <name evidence="9" type="ORF">C672_2889</name>
</gene>
<evidence type="ECO:0000256" key="1">
    <source>
        <dbReference type="ARBA" id="ARBA00004651"/>
    </source>
</evidence>
<dbReference type="Proteomes" id="UP000015688">
    <property type="component" value="Unassembled WGS sequence"/>
</dbReference>
<protein>
    <submittedName>
        <fullName evidence="9">MBOAT, membrane-bound O-acyltransferase family protein</fullName>
    </submittedName>
</protein>
<keyword evidence="7 9" id="KW-0012">Acyltransferase</keyword>
<dbReference type="RefSeq" id="WP_021433935.1">
    <property type="nucleotide sequence ID" value="NZ_AVNC01000015.1"/>
</dbReference>
<feature type="transmembrane region" description="Helical" evidence="8">
    <location>
        <begin position="375"/>
        <end position="395"/>
    </location>
</feature>
<keyword evidence="3 7" id="KW-1003">Cell membrane</keyword>
<dbReference type="GeneID" id="67473725"/>